<feature type="compositionally biased region" description="Basic and acidic residues" evidence="1">
    <location>
        <begin position="15"/>
        <end position="28"/>
    </location>
</feature>
<dbReference type="AlphaFoldDB" id="Q22G06"/>
<dbReference type="RefSeq" id="XP_001031883.2">
    <property type="nucleotide sequence ID" value="XM_001031883.2"/>
</dbReference>
<proteinExistence type="predicted"/>
<dbReference type="InParanoid" id="Q22G06"/>
<sequence>MGCASGKPQQLQLKNRKEINTSNEEKPKSSPQSRSQSTVDECDHEDISVNRISILEQSCVGMKIFLQNECNQIMNQIKSQEPDIKANSKLEDKVEILKLLINLADEIQERSYQLFDKELKDEPKVEEYLISLIWACKKFRFKYTEGFLNKVEPLFQAEELNLKKVNVHLKKLISNLN</sequence>
<dbReference type="Proteomes" id="UP000009168">
    <property type="component" value="Unassembled WGS sequence"/>
</dbReference>
<evidence type="ECO:0000313" key="3">
    <source>
        <dbReference type="Proteomes" id="UP000009168"/>
    </source>
</evidence>
<protein>
    <submittedName>
        <fullName evidence="2">Uncharacterized protein</fullName>
    </submittedName>
</protein>
<keyword evidence="3" id="KW-1185">Reference proteome</keyword>
<dbReference type="HOGENOM" id="CLU_1430709_0_0_1"/>
<feature type="region of interest" description="Disordered" evidence="1">
    <location>
        <begin position="1"/>
        <end position="41"/>
    </location>
</feature>
<name>Q22G06_TETTS</name>
<evidence type="ECO:0000313" key="2">
    <source>
        <dbReference type="EMBL" id="EAR84220.2"/>
    </source>
</evidence>
<reference evidence="3" key="1">
    <citation type="journal article" date="2006" name="PLoS Biol.">
        <title>Macronuclear genome sequence of the ciliate Tetrahymena thermophila, a model eukaryote.</title>
        <authorList>
            <person name="Eisen J.A."/>
            <person name="Coyne R.S."/>
            <person name="Wu M."/>
            <person name="Wu D."/>
            <person name="Thiagarajan M."/>
            <person name="Wortman J.R."/>
            <person name="Badger J.H."/>
            <person name="Ren Q."/>
            <person name="Amedeo P."/>
            <person name="Jones K.M."/>
            <person name="Tallon L.J."/>
            <person name="Delcher A.L."/>
            <person name="Salzberg S.L."/>
            <person name="Silva J.C."/>
            <person name="Haas B.J."/>
            <person name="Majoros W.H."/>
            <person name="Farzad M."/>
            <person name="Carlton J.M."/>
            <person name="Smith R.K. Jr."/>
            <person name="Garg J."/>
            <person name="Pearlman R.E."/>
            <person name="Karrer K.M."/>
            <person name="Sun L."/>
            <person name="Manning G."/>
            <person name="Elde N.C."/>
            <person name="Turkewitz A.P."/>
            <person name="Asai D.J."/>
            <person name="Wilkes D.E."/>
            <person name="Wang Y."/>
            <person name="Cai H."/>
            <person name="Collins K."/>
            <person name="Stewart B.A."/>
            <person name="Lee S.R."/>
            <person name="Wilamowska K."/>
            <person name="Weinberg Z."/>
            <person name="Ruzzo W.L."/>
            <person name="Wloga D."/>
            <person name="Gaertig J."/>
            <person name="Frankel J."/>
            <person name="Tsao C.-C."/>
            <person name="Gorovsky M.A."/>
            <person name="Keeling P.J."/>
            <person name="Waller R.F."/>
            <person name="Patron N.J."/>
            <person name="Cherry J.M."/>
            <person name="Stover N.A."/>
            <person name="Krieger C.J."/>
            <person name="del Toro C."/>
            <person name="Ryder H.F."/>
            <person name="Williamson S.C."/>
            <person name="Barbeau R.A."/>
            <person name="Hamilton E.P."/>
            <person name="Orias E."/>
        </authorList>
    </citation>
    <scope>NUCLEOTIDE SEQUENCE [LARGE SCALE GENOMIC DNA]</scope>
    <source>
        <strain evidence="3">SB210</strain>
    </source>
</reference>
<organism evidence="2 3">
    <name type="scientific">Tetrahymena thermophila (strain SB210)</name>
    <dbReference type="NCBI Taxonomy" id="312017"/>
    <lineage>
        <taxon>Eukaryota</taxon>
        <taxon>Sar</taxon>
        <taxon>Alveolata</taxon>
        <taxon>Ciliophora</taxon>
        <taxon>Intramacronucleata</taxon>
        <taxon>Oligohymenophorea</taxon>
        <taxon>Hymenostomatida</taxon>
        <taxon>Tetrahymenina</taxon>
        <taxon>Tetrahymenidae</taxon>
        <taxon>Tetrahymena</taxon>
    </lineage>
</organism>
<accession>Q22G06</accession>
<evidence type="ECO:0000256" key="1">
    <source>
        <dbReference type="SAM" id="MobiDB-lite"/>
    </source>
</evidence>
<dbReference type="KEGG" id="tet:TTHERM_00721510"/>
<gene>
    <name evidence="2" type="ORF">TTHERM_00721510</name>
</gene>
<dbReference type="EMBL" id="GG662576">
    <property type="protein sequence ID" value="EAR84220.2"/>
    <property type="molecule type" value="Genomic_DNA"/>
</dbReference>
<dbReference type="GeneID" id="7838101"/>